<keyword evidence="6 8" id="KW-0472">Membrane</keyword>
<reference evidence="10 11" key="1">
    <citation type="journal article" date="2008" name="Nature">
        <title>The genome of the choanoflagellate Monosiga brevicollis and the origin of metazoans.</title>
        <authorList>
            <consortium name="JGI Sequencing"/>
            <person name="King N."/>
            <person name="Westbrook M.J."/>
            <person name="Young S.L."/>
            <person name="Kuo A."/>
            <person name="Abedin M."/>
            <person name="Chapman J."/>
            <person name="Fairclough S."/>
            <person name="Hellsten U."/>
            <person name="Isogai Y."/>
            <person name="Letunic I."/>
            <person name="Marr M."/>
            <person name="Pincus D."/>
            <person name="Putnam N."/>
            <person name="Rokas A."/>
            <person name="Wright K.J."/>
            <person name="Zuzow R."/>
            <person name="Dirks W."/>
            <person name="Good M."/>
            <person name="Goodstein D."/>
            <person name="Lemons D."/>
            <person name="Li W."/>
            <person name="Lyons J.B."/>
            <person name="Morris A."/>
            <person name="Nichols S."/>
            <person name="Richter D.J."/>
            <person name="Salamov A."/>
            <person name="Bork P."/>
            <person name="Lim W.A."/>
            <person name="Manning G."/>
            <person name="Miller W.T."/>
            <person name="McGinnis W."/>
            <person name="Shapiro H."/>
            <person name="Tjian R."/>
            <person name="Grigoriev I.V."/>
            <person name="Rokhsar D."/>
        </authorList>
    </citation>
    <scope>NUCLEOTIDE SEQUENCE [LARGE SCALE GENOMIC DNA]</scope>
    <source>
        <strain evidence="11">MX1 / ATCC 50154</strain>
    </source>
</reference>
<dbReference type="KEGG" id="mbr:MONBRDRAFT_8761"/>
<feature type="transmembrane region" description="Helical" evidence="8">
    <location>
        <begin position="170"/>
        <end position="192"/>
    </location>
</feature>
<dbReference type="InterPro" id="IPR004680">
    <property type="entry name" value="Cit_transptr-like_dom"/>
</dbReference>
<keyword evidence="4" id="KW-0677">Repeat</keyword>
<dbReference type="Proteomes" id="UP000001357">
    <property type="component" value="Unassembled WGS sequence"/>
</dbReference>
<feature type="transmembrane region" description="Helical" evidence="8">
    <location>
        <begin position="204"/>
        <end position="225"/>
    </location>
</feature>
<keyword evidence="5 8" id="KW-1133">Transmembrane helix</keyword>
<feature type="transmembrane region" description="Helical" evidence="8">
    <location>
        <begin position="80"/>
        <end position="101"/>
    </location>
</feature>
<dbReference type="OMA" id="CLFVMCA"/>
<feature type="transmembrane region" description="Helical" evidence="8">
    <location>
        <begin position="55"/>
        <end position="74"/>
    </location>
</feature>
<accession>A9V123</accession>
<dbReference type="GeneID" id="5891698"/>
<evidence type="ECO:0000256" key="7">
    <source>
        <dbReference type="ARBA" id="ARBA00061614"/>
    </source>
</evidence>
<dbReference type="InParanoid" id="A9V123"/>
<evidence type="ECO:0000256" key="5">
    <source>
        <dbReference type="ARBA" id="ARBA00022989"/>
    </source>
</evidence>
<dbReference type="EMBL" id="CH991553">
    <property type="protein sequence ID" value="EDQ88856.1"/>
    <property type="molecule type" value="Genomic_DNA"/>
</dbReference>
<dbReference type="Pfam" id="PF02080">
    <property type="entry name" value="TrkA_C"/>
    <property type="match status" value="2"/>
</dbReference>
<evidence type="ECO:0000259" key="9">
    <source>
        <dbReference type="PROSITE" id="PS51202"/>
    </source>
</evidence>
<dbReference type="FunFam" id="3.30.70.1450:FF:000009">
    <property type="entry name" value="SLC13 family permease"/>
    <property type="match status" value="1"/>
</dbReference>
<dbReference type="AlphaFoldDB" id="A9V123"/>
<keyword evidence="2" id="KW-0813">Transport</keyword>
<dbReference type="InterPro" id="IPR051679">
    <property type="entry name" value="DASS-Related_Transporters"/>
</dbReference>
<evidence type="ECO:0000313" key="11">
    <source>
        <dbReference type="Proteomes" id="UP000001357"/>
    </source>
</evidence>
<evidence type="ECO:0000256" key="4">
    <source>
        <dbReference type="ARBA" id="ARBA00022737"/>
    </source>
</evidence>
<dbReference type="RefSeq" id="XP_001746469.1">
    <property type="nucleotide sequence ID" value="XM_001746417.1"/>
</dbReference>
<evidence type="ECO:0000256" key="8">
    <source>
        <dbReference type="SAM" id="Phobius"/>
    </source>
</evidence>
<dbReference type="InterPro" id="IPR006037">
    <property type="entry name" value="RCK_C"/>
</dbReference>
<comment type="similarity">
    <text evidence="7">Belongs to the divalent anion:Na+ symporter (DASS) superfamily. Na+/sulfate symporter (TC 2.A.47.4) family.</text>
</comment>
<dbReference type="SUPFAM" id="SSF116726">
    <property type="entry name" value="TrkA C-terminal domain-like"/>
    <property type="match status" value="2"/>
</dbReference>
<evidence type="ECO:0000256" key="1">
    <source>
        <dbReference type="ARBA" id="ARBA00004141"/>
    </source>
</evidence>
<comment type="subcellular location">
    <subcellularLocation>
        <location evidence="1">Membrane</location>
        <topology evidence="1">Multi-pass membrane protein</topology>
    </subcellularLocation>
</comment>
<dbReference type="Gene3D" id="3.30.70.1450">
    <property type="entry name" value="Regulator of K+ conductance, C-terminal domain"/>
    <property type="match status" value="2"/>
</dbReference>
<dbReference type="GO" id="GO:0008324">
    <property type="term" value="F:monoatomic cation transmembrane transporter activity"/>
    <property type="evidence" value="ECO:0007669"/>
    <property type="project" value="InterPro"/>
</dbReference>
<keyword evidence="11" id="KW-1185">Reference proteome</keyword>
<dbReference type="PANTHER" id="PTHR43652">
    <property type="entry name" value="BASIC AMINO ACID ANTIPORTER YFCC-RELATED"/>
    <property type="match status" value="1"/>
</dbReference>
<evidence type="ECO:0000256" key="2">
    <source>
        <dbReference type="ARBA" id="ARBA00022448"/>
    </source>
</evidence>
<keyword evidence="3 8" id="KW-0812">Transmembrane</keyword>
<name>A9V123_MONBE</name>
<dbReference type="Pfam" id="PF03600">
    <property type="entry name" value="CitMHS"/>
    <property type="match status" value="1"/>
</dbReference>
<dbReference type="GO" id="GO:0006813">
    <property type="term" value="P:potassium ion transport"/>
    <property type="evidence" value="ECO:0007669"/>
    <property type="project" value="InterPro"/>
</dbReference>
<dbReference type="InterPro" id="IPR036721">
    <property type="entry name" value="RCK_C_sf"/>
</dbReference>
<evidence type="ECO:0000313" key="10">
    <source>
        <dbReference type="EMBL" id="EDQ88856.1"/>
    </source>
</evidence>
<sequence length="521" mass="55187">METTSMPAAAASTTTSLGDSEAPLWQAIITLIMLVGMLVAMALEVAPADMIMMTTLTLFIPLGIVSVGDAVAGFANTGMLTVAVLLVVAAGVQATGATNPIRTFLERATRLKSGRTMSLPRILLIVIAPISLLSAFLNNTPVVAMMIPVLERFGQRLHIAPTKLLIPLSYASILGGTCTLIGTSTNLVVIGLAQEADPDFSMGLFDIAQVGLPVLLAGTLFMILAGPRLLPDRQGVAASLQRPKEYMTSMYVRNADEGGGSLVGKSIADAGLRQLPDLFLVQVERANSGDVINAPAPETILQAGDKLLFAGVVDSVVALGQVPGLRLAEQGSSSSLELYKLKGDDILIEAVVAPRSILVHRTVRQIGFRSRYHAAIIAVHRHGERIREKIGNITLQAGDALLMVAKADFLKQYRNQEHFALVSQVRQAINLEVLIVIAAAFGISKAMDNSGAADMLARGLLAAAKPTGTAGFYIMIYLATTLFSSAVTNNAAITIMFPVAFQAAVDANVRVDRFRHLQNSP</sequence>
<gene>
    <name evidence="10" type="ORF">MONBRDRAFT_8761</name>
</gene>
<dbReference type="PROSITE" id="PS51202">
    <property type="entry name" value="RCK_C"/>
    <property type="match status" value="2"/>
</dbReference>
<protein>
    <recommendedName>
        <fullName evidence="9">RCK C-terminal domain-containing protein</fullName>
    </recommendedName>
</protein>
<dbReference type="STRING" id="81824.A9V123"/>
<feature type="domain" description="RCK C-terminal" evidence="9">
    <location>
        <begin position="235"/>
        <end position="325"/>
    </location>
</feature>
<proteinExistence type="inferred from homology"/>
<dbReference type="GO" id="GO:0015116">
    <property type="term" value="F:sulfate transmembrane transporter activity"/>
    <property type="evidence" value="ECO:0007669"/>
    <property type="project" value="UniProtKB-ARBA"/>
</dbReference>
<feature type="domain" description="RCK C-terminal" evidence="9">
    <location>
        <begin position="333"/>
        <end position="419"/>
    </location>
</feature>
<evidence type="ECO:0000256" key="3">
    <source>
        <dbReference type="ARBA" id="ARBA00022692"/>
    </source>
</evidence>
<dbReference type="GO" id="GO:0005886">
    <property type="term" value="C:plasma membrane"/>
    <property type="evidence" value="ECO:0000318"/>
    <property type="project" value="GO_Central"/>
</dbReference>
<feature type="transmembrane region" description="Helical" evidence="8">
    <location>
        <begin position="24"/>
        <end position="43"/>
    </location>
</feature>
<feature type="transmembrane region" description="Helical" evidence="8">
    <location>
        <begin position="122"/>
        <end position="150"/>
    </location>
</feature>
<dbReference type="PANTHER" id="PTHR43652:SF2">
    <property type="entry name" value="BASIC AMINO ACID ANTIPORTER YFCC-RELATED"/>
    <property type="match status" value="1"/>
</dbReference>
<organism evidence="10 11">
    <name type="scientific">Monosiga brevicollis</name>
    <name type="common">Choanoflagellate</name>
    <dbReference type="NCBI Taxonomy" id="81824"/>
    <lineage>
        <taxon>Eukaryota</taxon>
        <taxon>Choanoflagellata</taxon>
        <taxon>Craspedida</taxon>
        <taxon>Salpingoecidae</taxon>
        <taxon>Monosiga</taxon>
    </lineage>
</organism>
<evidence type="ECO:0000256" key="6">
    <source>
        <dbReference type="ARBA" id="ARBA00023136"/>
    </source>
</evidence>
<dbReference type="eggNOG" id="ENOG502QPZM">
    <property type="taxonomic scope" value="Eukaryota"/>
</dbReference>